<comment type="caution">
    <text evidence="1">The sequence shown here is derived from an EMBL/GenBank/DDBJ whole genome shotgun (WGS) entry which is preliminary data.</text>
</comment>
<accession>A0A484FVG5</accession>
<dbReference type="EMBL" id="AMCV02000011">
    <property type="protein sequence ID" value="TDZ21883.1"/>
    <property type="molecule type" value="Genomic_DNA"/>
</dbReference>
<evidence type="ECO:0000313" key="2">
    <source>
        <dbReference type="Proteomes" id="UP000014480"/>
    </source>
</evidence>
<sequence length="87" mass="9898">MRLRQHGHLAMHLDYESRYRFLSGSRQEVFPGSGNCRSGIPLSWTVVQPQLPTLLLQYLGNRDVMSRESSAHDTFQTGSVSVIRSLH</sequence>
<name>A0A484FVG5_COLOR</name>
<reference evidence="2" key="1">
    <citation type="journal article" date="2013" name="New Phytol.">
        <title>Comparative genomic and transcriptomic analyses reveal the hemibiotrophic stage shift of Colletotrichum fungi.</title>
        <authorList>
            <person name="Gan P."/>
            <person name="Ikeda K."/>
            <person name="Irieda H."/>
            <person name="Narusaka M."/>
            <person name="O'Connell R.J."/>
            <person name="Narusaka Y."/>
            <person name="Takano Y."/>
            <person name="Kubo Y."/>
            <person name="Shirasu K."/>
        </authorList>
    </citation>
    <scope>NUCLEOTIDE SEQUENCE [LARGE SCALE GENOMIC DNA]</scope>
    <source>
        <strain evidence="2">104-T / ATCC 96160 / CBS 514.97 / LARS 414 / MAFF 240422</strain>
    </source>
</reference>
<gene>
    <name evidence="1" type="ORF">Cob_v005086</name>
</gene>
<dbReference type="AlphaFoldDB" id="A0A484FVG5"/>
<keyword evidence="2" id="KW-1185">Reference proteome</keyword>
<proteinExistence type="predicted"/>
<organism evidence="1 2">
    <name type="scientific">Colletotrichum orbiculare (strain 104-T / ATCC 96160 / CBS 514.97 / LARS 414 / MAFF 240422)</name>
    <name type="common">Cucumber anthracnose fungus</name>
    <name type="synonym">Colletotrichum lagenarium</name>
    <dbReference type="NCBI Taxonomy" id="1213857"/>
    <lineage>
        <taxon>Eukaryota</taxon>
        <taxon>Fungi</taxon>
        <taxon>Dikarya</taxon>
        <taxon>Ascomycota</taxon>
        <taxon>Pezizomycotina</taxon>
        <taxon>Sordariomycetes</taxon>
        <taxon>Hypocreomycetidae</taxon>
        <taxon>Glomerellales</taxon>
        <taxon>Glomerellaceae</taxon>
        <taxon>Colletotrichum</taxon>
        <taxon>Colletotrichum orbiculare species complex</taxon>
    </lineage>
</organism>
<reference evidence="2" key="2">
    <citation type="journal article" date="2019" name="Mol. Plant Microbe Interact.">
        <title>Genome sequence resources for four phytopathogenic fungi from the Colletotrichum orbiculare species complex.</title>
        <authorList>
            <person name="Gan P."/>
            <person name="Tsushima A."/>
            <person name="Narusaka M."/>
            <person name="Narusaka Y."/>
            <person name="Takano Y."/>
            <person name="Kubo Y."/>
            <person name="Shirasu K."/>
        </authorList>
    </citation>
    <scope>GENOME REANNOTATION</scope>
    <source>
        <strain evidence="2">104-T / ATCC 96160 / CBS 514.97 / LARS 414 / MAFF 240422</strain>
    </source>
</reference>
<protein>
    <submittedName>
        <fullName evidence="1">Uncharacterized protein</fullName>
    </submittedName>
</protein>
<evidence type="ECO:0000313" key="1">
    <source>
        <dbReference type="EMBL" id="TDZ21883.1"/>
    </source>
</evidence>
<dbReference type="Proteomes" id="UP000014480">
    <property type="component" value="Unassembled WGS sequence"/>
</dbReference>